<evidence type="ECO:0008006" key="4">
    <source>
        <dbReference type="Google" id="ProtNLM"/>
    </source>
</evidence>
<feature type="transmembrane region" description="Helical" evidence="1">
    <location>
        <begin position="215"/>
        <end position="240"/>
    </location>
</feature>
<keyword evidence="3" id="KW-1185">Reference proteome</keyword>
<keyword evidence="1" id="KW-1133">Transmembrane helix</keyword>
<evidence type="ECO:0000313" key="3">
    <source>
        <dbReference type="Proteomes" id="UP001596013"/>
    </source>
</evidence>
<feature type="transmembrane region" description="Helical" evidence="1">
    <location>
        <begin position="191"/>
        <end position="209"/>
    </location>
</feature>
<dbReference type="RefSeq" id="WP_377305309.1">
    <property type="nucleotide sequence ID" value="NZ_JBHSMK010000005.1"/>
</dbReference>
<comment type="caution">
    <text evidence="2">The sequence shown here is derived from an EMBL/GenBank/DDBJ whole genome shotgun (WGS) entry which is preliminary data.</text>
</comment>
<accession>A0ABW0JM75</accession>
<feature type="transmembrane region" description="Helical" evidence="1">
    <location>
        <begin position="252"/>
        <end position="272"/>
    </location>
</feature>
<evidence type="ECO:0000313" key="2">
    <source>
        <dbReference type="EMBL" id="MFC5437174.1"/>
    </source>
</evidence>
<dbReference type="EMBL" id="JBHSMK010000005">
    <property type="protein sequence ID" value="MFC5437174.1"/>
    <property type="molecule type" value="Genomic_DNA"/>
</dbReference>
<feature type="transmembrane region" description="Helical" evidence="1">
    <location>
        <begin position="309"/>
        <end position="327"/>
    </location>
</feature>
<feature type="transmembrane region" description="Helical" evidence="1">
    <location>
        <begin position="63"/>
        <end position="89"/>
    </location>
</feature>
<gene>
    <name evidence="2" type="ORF">ACFPME_11440</name>
</gene>
<organism evidence="2 3">
    <name type="scientific">Rhodanobacter umsongensis</name>
    <dbReference type="NCBI Taxonomy" id="633153"/>
    <lineage>
        <taxon>Bacteria</taxon>
        <taxon>Pseudomonadati</taxon>
        <taxon>Pseudomonadota</taxon>
        <taxon>Gammaproteobacteria</taxon>
        <taxon>Lysobacterales</taxon>
        <taxon>Rhodanobacteraceae</taxon>
        <taxon>Rhodanobacter</taxon>
    </lineage>
</organism>
<keyword evidence="1" id="KW-0812">Transmembrane</keyword>
<dbReference type="Proteomes" id="UP001596013">
    <property type="component" value="Unassembled WGS sequence"/>
</dbReference>
<feature type="transmembrane region" description="Helical" evidence="1">
    <location>
        <begin position="33"/>
        <end position="51"/>
    </location>
</feature>
<sequence length="419" mass="44552">MDRDASGGTYRGPSSTPASPYPRAYRYTAGRRFSLYLFAAILAAIGAWLIAVPVGQPAAAGTWLLLGGVGLVLLAGSMAASAALSQLILRADAIELRGPLRTRELRLVALAGRRRQATRGGSILLLVPKSGRAVRLDSGIPRDPLLDAWIDALPDLDLQERAASEAKLLADPAFGSNPQERRARLARTRQLTKVANGAAVAVLSWAYLYPHPYALAIGSLALLPWCAVLIVMLSHGLIAFDTRRNDARPNVAMVLMLPGIVLGLRAILDVHVLDAMPVLVYGFIAGLPLVLVACTMAPRDAAKPWGFPLMLLLLVALPYGGGGLLLADVGLDHQPAQEFPTQVLRKYISTGKHSSPHLVLAPWGPQVMGEDMAVNRAYYAHVDEGARVCMSLHPGAFGVRWYALGDCAAAPTAAATRAP</sequence>
<keyword evidence="1" id="KW-0472">Membrane</keyword>
<feature type="transmembrane region" description="Helical" evidence="1">
    <location>
        <begin position="278"/>
        <end position="297"/>
    </location>
</feature>
<protein>
    <recommendedName>
        <fullName evidence="4">PH domain-containing protein</fullName>
    </recommendedName>
</protein>
<name>A0ABW0JM75_9GAMM</name>
<evidence type="ECO:0000256" key="1">
    <source>
        <dbReference type="SAM" id="Phobius"/>
    </source>
</evidence>
<proteinExistence type="predicted"/>
<reference evidence="3" key="1">
    <citation type="journal article" date="2019" name="Int. J. Syst. Evol. Microbiol.">
        <title>The Global Catalogue of Microorganisms (GCM) 10K type strain sequencing project: providing services to taxonomists for standard genome sequencing and annotation.</title>
        <authorList>
            <consortium name="The Broad Institute Genomics Platform"/>
            <consortium name="The Broad Institute Genome Sequencing Center for Infectious Disease"/>
            <person name="Wu L."/>
            <person name="Ma J."/>
        </authorList>
    </citation>
    <scope>NUCLEOTIDE SEQUENCE [LARGE SCALE GENOMIC DNA]</scope>
    <source>
        <strain evidence="3">JCM 17130</strain>
    </source>
</reference>